<evidence type="ECO:0000259" key="2">
    <source>
        <dbReference type="SMART" id="SM01324"/>
    </source>
</evidence>
<proteinExistence type="predicted"/>
<dbReference type="Pfam" id="PF13308">
    <property type="entry name" value="YARHG"/>
    <property type="match status" value="1"/>
</dbReference>
<dbReference type="InterPro" id="IPR025582">
    <property type="entry name" value="YARHG_dom"/>
</dbReference>
<dbReference type="SMART" id="SM01324">
    <property type="entry name" value="YARHG"/>
    <property type="match status" value="1"/>
</dbReference>
<dbReference type="EMBL" id="QFOI01000035">
    <property type="protein sequence ID" value="PZP51296.1"/>
    <property type="molecule type" value="Genomic_DNA"/>
</dbReference>
<gene>
    <name evidence="3" type="ORF">DI598_03530</name>
</gene>
<reference evidence="3 4" key="1">
    <citation type="submission" date="2017-11" db="EMBL/GenBank/DDBJ databases">
        <title>Infants hospitalized years apart are colonized by the same room-sourced microbial strains.</title>
        <authorList>
            <person name="Brooks B."/>
            <person name="Olm M.R."/>
            <person name="Firek B.A."/>
            <person name="Baker R."/>
            <person name="Thomas B.C."/>
            <person name="Morowitz M.J."/>
            <person name="Banfield J.F."/>
        </authorList>
    </citation>
    <scope>NUCLEOTIDE SEQUENCE [LARGE SCALE GENOMIC DNA]</scope>
    <source>
        <strain evidence="3">S2_009_000_R2_76</strain>
    </source>
</reference>
<evidence type="ECO:0000313" key="4">
    <source>
        <dbReference type="Proteomes" id="UP000249645"/>
    </source>
</evidence>
<dbReference type="InterPro" id="IPR038434">
    <property type="entry name" value="YARHG_sf"/>
</dbReference>
<accession>A0A2W5GZQ1</accession>
<feature type="domain" description="YARHG" evidence="2">
    <location>
        <begin position="20"/>
        <end position="102"/>
    </location>
</feature>
<evidence type="ECO:0000256" key="1">
    <source>
        <dbReference type="SAM" id="Coils"/>
    </source>
</evidence>
<name>A0A2W5GZQ1_9SPHI</name>
<protein>
    <submittedName>
        <fullName evidence="3">YARHG domain-containing protein</fullName>
    </submittedName>
</protein>
<dbReference type="AlphaFoldDB" id="A0A2W5GZQ1"/>
<feature type="coiled-coil region" evidence="1">
    <location>
        <begin position="87"/>
        <end position="121"/>
    </location>
</feature>
<sequence length="237" mass="27129">MKNILSIFFATMCIGSSAQTLKDCATCSTNTISNDQIQNLSLDEIQFLTNDLFARKGYVFHDSNIDAYYSNTDWYKPAKSNESIQYNDIENQNIRLLLSKNKELKEQREKMVEELKKFKALLKANDKQQLKNQFSYNLDGADDLIKTIVDEVYIGDLHWLRNDGLYSITKDNGDIIKSYSLRVNGNKAIFEFGIKGISEVGQGKSIYPREYVTETTHAYLFDFKNGKLTFDKVVTAG</sequence>
<comment type="caution">
    <text evidence="3">The sequence shown here is derived from an EMBL/GenBank/DDBJ whole genome shotgun (WGS) entry which is preliminary data.</text>
</comment>
<evidence type="ECO:0000313" key="3">
    <source>
        <dbReference type="EMBL" id="PZP51296.1"/>
    </source>
</evidence>
<organism evidence="3 4">
    <name type="scientific">Pseudopedobacter saltans</name>
    <dbReference type="NCBI Taxonomy" id="151895"/>
    <lineage>
        <taxon>Bacteria</taxon>
        <taxon>Pseudomonadati</taxon>
        <taxon>Bacteroidota</taxon>
        <taxon>Sphingobacteriia</taxon>
        <taxon>Sphingobacteriales</taxon>
        <taxon>Sphingobacteriaceae</taxon>
        <taxon>Pseudopedobacter</taxon>
    </lineage>
</organism>
<dbReference type="Proteomes" id="UP000249645">
    <property type="component" value="Unassembled WGS sequence"/>
</dbReference>
<keyword evidence="1" id="KW-0175">Coiled coil</keyword>
<dbReference type="Gene3D" id="1.20.58.1690">
    <property type="match status" value="1"/>
</dbReference>